<dbReference type="SUPFAM" id="SSF53448">
    <property type="entry name" value="Nucleotide-diphospho-sugar transferases"/>
    <property type="match status" value="1"/>
</dbReference>
<keyword evidence="3" id="KW-1185">Reference proteome</keyword>
<dbReference type="RefSeq" id="WP_169669709.1">
    <property type="nucleotide sequence ID" value="NZ_JABBHF010000001.1"/>
</dbReference>
<comment type="caution">
    <text evidence="2">The sequence shown here is derived from an EMBL/GenBank/DDBJ whole genome shotgun (WGS) entry which is preliminary data.</text>
</comment>
<dbReference type="PANTHER" id="PTHR22916">
    <property type="entry name" value="GLYCOSYLTRANSFERASE"/>
    <property type="match status" value="1"/>
</dbReference>
<gene>
    <name evidence="2" type="ORF">HHX25_02425</name>
</gene>
<protein>
    <submittedName>
        <fullName evidence="2">Glycosyltransferase</fullName>
    </submittedName>
</protein>
<dbReference type="EMBL" id="JABBHF010000001">
    <property type="protein sequence ID" value="NMH86351.1"/>
    <property type="molecule type" value="Genomic_DNA"/>
</dbReference>
<dbReference type="InterPro" id="IPR029044">
    <property type="entry name" value="Nucleotide-diphossugar_trans"/>
</dbReference>
<evidence type="ECO:0000313" key="2">
    <source>
        <dbReference type="EMBL" id="NMH86351.1"/>
    </source>
</evidence>
<dbReference type="Proteomes" id="UP000746690">
    <property type="component" value="Unassembled WGS sequence"/>
</dbReference>
<proteinExistence type="predicted"/>
<sequence>MNNNPFLSIITINYNNAPELEKTLLSVFHQLYTDFEYIVIDGGSTDESLSIIKKHKKQITYYTSEPDTGIFNAMNRGIDVAKGAYLLFLNSGDVLTSSNALSDFINHEKFKGDIIYGDYKFKSGEKIYPDTLYPSYFMRSSLPHQSTLFKKDVFKKMGGYDETYKIISDRAFYLKCFLSDQFQFTHVKYFLTLFDMEGVSNNDDYRKKKIEEDERMFKSEYGVFYEECKRSLFLEQELKKAQRKTLQGILKRIKIKLKKLWVLRHW</sequence>
<feature type="domain" description="Glycosyltransferase 2-like" evidence="1">
    <location>
        <begin position="8"/>
        <end position="119"/>
    </location>
</feature>
<name>A0ABX1RS21_9FLAO</name>
<evidence type="ECO:0000259" key="1">
    <source>
        <dbReference type="Pfam" id="PF00535"/>
    </source>
</evidence>
<dbReference type="Gene3D" id="3.90.550.10">
    <property type="entry name" value="Spore Coat Polysaccharide Biosynthesis Protein SpsA, Chain A"/>
    <property type="match status" value="1"/>
</dbReference>
<dbReference type="InterPro" id="IPR001173">
    <property type="entry name" value="Glyco_trans_2-like"/>
</dbReference>
<dbReference type="CDD" id="cd06433">
    <property type="entry name" value="GT_2_WfgS_like"/>
    <property type="match status" value="1"/>
</dbReference>
<organism evidence="2 3">
    <name type="scientific">Flavivirga algicola</name>
    <dbReference type="NCBI Taxonomy" id="2729136"/>
    <lineage>
        <taxon>Bacteria</taxon>
        <taxon>Pseudomonadati</taxon>
        <taxon>Bacteroidota</taxon>
        <taxon>Flavobacteriia</taxon>
        <taxon>Flavobacteriales</taxon>
        <taxon>Flavobacteriaceae</taxon>
        <taxon>Flavivirga</taxon>
    </lineage>
</organism>
<dbReference type="PANTHER" id="PTHR22916:SF67">
    <property type="entry name" value="COLANIC ACID BIOSYNTHESIS GLYCOSYL TRANSFERASE WCAE-RELATED"/>
    <property type="match status" value="1"/>
</dbReference>
<reference evidence="2 3" key="1">
    <citation type="submission" date="2020-04" db="EMBL/GenBank/DDBJ databases">
        <title>A Flavivirga sp. nov.</title>
        <authorList>
            <person name="Sun X."/>
        </authorList>
    </citation>
    <scope>NUCLEOTIDE SEQUENCE [LARGE SCALE GENOMIC DNA]</scope>
    <source>
        <strain evidence="2 3">Y03</strain>
    </source>
</reference>
<evidence type="ECO:0000313" key="3">
    <source>
        <dbReference type="Proteomes" id="UP000746690"/>
    </source>
</evidence>
<dbReference type="Pfam" id="PF00535">
    <property type="entry name" value="Glycos_transf_2"/>
    <property type="match status" value="1"/>
</dbReference>
<accession>A0ABX1RS21</accession>